<evidence type="ECO:0000313" key="1">
    <source>
        <dbReference type="EMBL" id="ARR75023.1"/>
    </source>
</evidence>
<accession>A0A1X9VNW1</accession>
<protein>
    <submittedName>
        <fullName evidence="1">Uncharacterized protein</fullName>
    </submittedName>
</protein>
<organism evidence="1">
    <name type="scientific">Mimivirus AB-566-O17</name>
    <dbReference type="NCBI Taxonomy" id="1988039"/>
    <lineage>
        <taxon>Viruses</taxon>
        <taxon>Varidnaviria</taxon>
        <taxon>Bamfordvirae</taxon>
        <taxon>Nucleocytoviricota</taxon>
        <taxon>Megaviricetes</taxon>
        <taxon>Imitervirales</taxon>
        <taxon>Mimiviridae</taxon>
        <taxon>Megamimivirinae</taxon>
        <taxon>Mimivirus</taxon>
    </lineage>
</organism>
<name>A0A1X9VNW1_9VIRU</name>
<proteinExistence type="predicted"/>
<sequence length="84" mass="9662">MIMDKTSERMVVIPKDLLIVFSEIKKSTIRTANPVCPLKTRSLHFPVKGKNCVFLHSVVVLGSTVMFMNMNRKEKSTIHNLMNW</sequence>
<dbReference type="EMBL" id="KY565527">
    <property type="protein sequence ID" value="ARR75023.1"/>
    <property type="molecule type" value="Genomic_DNA"/>
</dbReference>
<gene>
    <name evidence="1" type="ORF">SAGO17_00105</name>
</gene>
<reference evidence="1" key="1">
    <citation type="journal article" date="2017" name="ISME J.">
        <title>Genomic exploration of individual giant ocean viruses.</title>
        <authorList>
            <person name="Wilson W.H."/>
            <person name="Gilg I.C."/>
            <person name="Moniruzzaman M."/>
            <person name="Field E.K."/>
            <person name="Koren S."/>
            <person name="LeCleir G.R."/>
            <person name="Martinez Martinez J."/>
            <person name="Poulton N.J."/>
            <person name="Swan B.K."/>
            <person name="Stepanauskas R."/>
            <person name="Wilhelm S.W."/>
        </authorList>
    </citation>
    <scope>NUCLEOTIDE SEQUENCE</scope>
</reference>